<dbReference type="GO" id="GO:0006508">
    <property type="term" value="P:proteolysis"/>
    <property type="evidence" value="ECO:0007669"/>
    <property type="project" value="UniProtKB-KW"/>
</dbReference>
<dbReference type="Pfam" id="PF05362">
    <property type="entry name" value="Lon_C"/>
    <property type="match status" value="1"/>
</dbReference>
<gene>
    <name evidence="4" type="ORF">EK386_03645</name>
</gene>
<dbReference type="EMBL" id="RYYR01000003">
    <property type="protein sequence ID" value="RUL55956.1"/>
    <property type="molecule type" value="Genomic_DNA"/>
</dbReference>
<dbReference type="SUPFAM" id="SSF50156">
    <property type="entry name" value="PDZ domain-like"/>
    <property type="match status" value="1"/>
</dbReference>
<dbReference type="InterPro" id="IPR036034">
    <property type="entry name" value="PDZ_sf"/>
</dbReference>
<evidence type="ECO:0000313" key="4">
    <source>
        <dbReference type="EMBL" id="RUL55956.1"/>
    </source>
</evidence>
<feature type="domain" description="PDZ" evidence="2">
    <location>
        <begin position="101"/>
        <end position="158"/>
    </location>
</feature>
<dbReference type="Proteomes" id="UP000287910">
    <property type="component" value="Unassembled WGS sequence"/>
</dbReference>
<feature type="active site" evidence="1">
    <location>
        <position position="207"/>
    </location>
</feature>
<dbReference type="Gene3D" id="3.30.230.10">
    <property type="match status" value="1"/>
</dbReference>
<dbReference type="PANTHER" id="PTHR10046">
    <property type="entry name" value="ATP DEPENDENT LON PROTEASE FAMILY MEMBER"/>
    <property type="match status" value="1"/>
</dbReference>
<keyword evidence="1" id="KW-0720">Serine protease</keyword>
<dbReference type="PROSITE" id="PS51786">
    <property type="entry name" value="LON_PROTEOLYTIC"/>
    <property type="match status" value="1"/>
</dbReference>
<dbReference type="AlphaFoldDB" id="A0A432LH83"/>
<dbReference type="Pfam" id="PF13180">
    <property type="entry name" value="PDZ_2"/>
    <property type="match status" value="1"/>
</dbReference>
<evidence type="ECO:0000256" key="1">
    <source>
        <dbReference type="PROSITE-ProRule" id="PRU01122"/>
    </source>
</evidence>
<dbReference type="InterPro" id="IPR020568">
    <property type="entry name" value="Ribosomal_Su5_D2-typ_SF"/>
</dbReference>
<evidence type="ECO:0000313" key="5">
    <source>
        <dbReference type="Proteomes" id="UP000287910"/>
    </source>
</evidence>
<dbReference type="GO" id="GO:0004176">
    <property type="term" value="F:ATP-dependent peptidase activity"/>
    <property type="evidence" value="ECO:0007669"/>
    <property type="project" value="UniProtKB-UniRule"/>
</dbReference>
<protein>
    <recommendedName>
        <fullName evidence="1">endopeptidase La</fullName>
        <ecNumber evidence="1">3.4.21.53</ecNumber>
    </recommendedName>
</protein>
<evidence type="ECO:0000259" key="3">
    <source>
        <dbReference type="PROSITE" id="PS51786"/>
    </source>
</evidence>
<accession>A0A432LH83</accession>
<dbReference type="SMART" id="SM00228">
    <property type="entry name" value="PDZ"/>
    <property type="match status" value="1"/>
</dbReference>
<dbReference type="InterPro" id="IPR027065">
    <property type="entry name" value="Lon_Prtase"/>
</dbReference>
<keyword evidence="1" id="KW-0645">Protease</keyword>
<dbReference type="InterPro" id="IPR001478">
    <property type="entry name" value="PDZ"/>
</dbReference>
<evidence type="ECO:0000259" key="2">
    <source>
        <dbReference type="PROSITE" id="PS50106"/>
    </source>
</evidence>
<dbReference type="NCBIfam" id="NF041438">
    <property type="entry name" value="SepM_fam_S16"/>
    <property type="match status" value="1"/>
</dbReference>
<organism evidence="4 5">
    <name type="scientific">Lysinibacillus antri</name>
    <dbReference type="NCBI Taxonomy" id="2498145"/>
    <lineage>
        <taxon>Bacteria</taxon>
        <taxon>Bacillati</taxon>
        <taxon>Bacillota</taxon>
        <taxon>Bacilli</taxon>
        <taxon>Bacillales</taxon>
        <taxon>Bacillaceae</taxon>
        <taxon>Lysinibacillus</taxon>
    </lineage>
</organism>
<dbReference type="Gene3D" id="2.30.42.10">
    <property type="match status" value="1"/>
</dbReference>
<dbReference type="GO" id="GO:0005524">
    <property type="term" value="F:ATP binding"/>
    <property type="evidence" value="ECO:0007669"/>
    <property type="project" value="InterPro"/>
</dbReference>
<dbReference type="GO" id="GO:0004252">
    <property type="term" value="F:serine-type endopeptidase activity"/>
    <property type="evidence" value="ECO:0007669"/>
    <property type="project" value="UniProtKB-UniRule"/>
</dbReference>
<dbReference type="InterPro" id="IPR014721">
    <property type="entry name" value="Ribsml_uS5_D2-typ_fold_subgr"/>
</dbReference>
<name>A0A432LH83_9BACI</name>
<dbReference type="SUPFAM" id="SSF54211">
    <property type="entry name" value="Ribosomal protein S5 domain 2-like"/>
    <property type="match status" value="1"/>
</dbReference>
<comment type="caution">
    <text evidence="4">The sequence shown here is derived from an EMBL/GenBank/DDBJ whole genome shotgun (WGS) entry which is preliminary data.</text>
</comment>
<comment type="catalytic activity">
    <reaction evidence="1">
        <text>Hydrolysis of proteins in presence of ATP.</text>
        <dbReference type="EC" id="3.4.21.53"/>
    </reaction>
</comment>
<feature type="active site" evidence="1">
    <location>
        <position position="252"/>
    </location>
</feature>
<sequence length="326" mass="36105">MKPGSAYAVNQFVTVENGDQNDEGSLSLMTVSMAPATPLTYVIAYFKEFEEIIEVEDVRQEEEDEEEYSIRQLKLMSDSQFNALYVAFQKADLPYTVDYHGIMVLNVLEDGAADELLQPGDEIVEIDGHILNRSEELSNVLNSKKVNEEVQLVIKRNDELLDRTIALKEIPGDKQHRIGIGITYSQSKSIKTDPTVKVDAEKIGGPSAGLMFTLEILNQLLDEDITKGYTIAGTGEMNEDGTVGRIGGIEKKVVAAHEDGMEIFFAPDDPITDAMKKANPNIRTNYEAAVETAKKINTDMKIVPVKTVDDAINYLNQLPPKDASKD</sequence>
<comment type="similarity">
    <text evidence="1">Belongs to the peptidase S16 family.</text>
</comment>
<reference evidence="4 5" key="1">
    <citation type="submission" date="2018-12" db="EMBL/GenBank/DDBJ databases">
        <title>Lysinibacillus antri sp. nov., isolated from a cave soil.</title>
        <authorList>
            <person name="Narsing Rao M.P."/>
            <person name="Zhang H."/>
            <person name="Dong Z.-Y."/>
            <person name="Niu X.-K."/>
            <person name="Zhang K."/>
            <person name="Fang B.-Z."/>
            <person name="Kang Y.-Q."/>
            <person name="Xiao M."/>
            <person name="Li W.-J."/>
        </authorList>
    </citation>
    <scope>NUCLEOTIDE SEQUENCE [LARGE SCALE GENOMIC DNA]</scope>
    <source>
        <strain evidence="4 5">SYSU K30002</strain>
    </source>
</reference>
<keyword evidence="1" id="KW-0378">Hydrolase</keyword>
<keyword evidence="5" id="KW-1185">Reference proteome</keyword>
<feature type="domain" description="Lon proteolytic" evidence="3">
    <location>
        <begin position="199"/>
        <end position="318"/>
    </location>
</feature>
<proteinExistence type="inferred from homology"/>
<dbReference type="EC" id="3.4.21.53" evidence="1"/>
<dbReference type="GO" id="GO:0030163">
    <property type="term" value="P:protein catabolic process"/>
    <property type="evidence" value="ECO:0007669"/>
    <property type="project" value="InterPro"/>
</dbReference>
<dbReference type="InterPro" id="IPR008269">
    <property type="entry name" value="Lon_proteolytic"/>
</dbReference>
<dbReference type="PROSITE" id="PS50106">
    <property type="entry name" value="PDZ"/>
    <property type="match status" value="1"/>
</dbReference>